<protein>
    <submittedName>
        <fullName evidence="1">Uncharacterized protein</fullName>
    </submittedName>
</protein>
<gene>
    <name evidence="1" type="ORF">T01_10</name>
</gene>
<dbReference type="Proteomes" id="UP000054776">
    <property type="component" value="Unassembled WGS sequence"/>
</dbReference>
<comment type="caution">
    <text evidence="1">The sequence shown here is derived from an EMBL/GenBank/DDBJ whole genome shotgun (WGS) entry which is preliminary data.</text>
</comment>
<keyword evidence="2" id="KW-1185">Reference proteome</keyword>
<accession>A0A0V1BK23</accession>
<evidence type="ECO:0000313" key="2">
    <source>
        <dbReference type="Proteomes" id="UP000054776"/>
    </source>
</evidence>
<dbReference type="EMBL" id="JYDH01000036">
    <property type="protein sequence ID" value="KRY37202.1"/>
    <property type="molecule type" value="Genomic_DNA"/>
</dbReference>
<organism evidence="1 2">
    <name type="scientific">Trichinella spiralis</name>
    <name type="common">Trichina worm</name>
    <dbReference type="NCBI Taxonomy" id="6334"/>
    <lineage>
        <taxon>Eukaryota</taxon>
        <taxon>Metazoa</taxon>
        <taxon>Ecdysozoa</taxon>
        <taxon>Nematoda</taxon>
        <taxon>Enoplea</taxon>
        <taxon>Dorylaimia</taxon>
        <taxon>Trichinellida</taxon>
        <taxon>Trichinellidae</taxon>
        <taxon>Trichinella</taxon>
    </lineage>
</organism>
<dbReference type="AlphaFoldDB" id="A0A0V1BK23"/>
<dbReference type="InParanoid" id="A0A0V1BK23"/>
<sequence length="66" mass="7440">MPYVHIRLPYFKLDGCGPLRTTCYPSLKKQLSFVAEFATVCTTADISHRMLILITCEAAQWSGFTP</sequence>
<dbReference type="OrthoDB" id="5932091at2759"/>
<reference evidence="1 2" key="1">
    <citation type="submission" date="2015-01" db="EMBL/GenBank/DDBJ databases">
        <title>Evolution of Trichinella species and genotypes.</title>
        <authorList>
            <person name="Korhonen P.K."/>
            <person name="Edoardo P."/>
            <person name="Giuseppe L.R."/>
            <person name="Gasser R.B."/>
        </authorList>
    </citation>
    <scope>NUCLEOTIDE SEQUENCE [LARGE SCALE GENOMIC DNA]</scope>
    <source>
        <strain evidence="1">ISS3</strain>
    </source>
</reference>
<proteinExistence type="predicted"/>
<name>A0A0V1BK23_TRISP</name>
<evidence type="ECO:0000313" key="1">
    <source>
        <dbReference type="EMBL" id="KRY37202.1"/>
    </source>
</evidence>